<protein>
    <submittedName>
        <fullName evidence="2">TlpA family protein disulfide reductase</fullName>
    </submittedName>
</protein>
<evidence type="ECO:0000259" key="1">
    <source>
        <dbReference type="Pfam" id="PF00578"/>
    </source>
</evidence>
<dbReference type="EMBL" id="VTAV01000019">
    <property type="protein sequence ID" value="TYR32544.1"/>
    <property type="molecule type" value="Genomic_DNA"/>
</dbReference>
<sequence>MVVAAIKNDDKKVVDFIAKNKYPFQVLYDDQKDPETGEVLAAKYGVQGIPAKFIIDKEGNIRYFLTGSTPNVDYIKLEMRELIEAAKKPHKG</sequence>
<dbReference type="SUPFAM" id="SSF52833">
    <property type="entry name" value="Thioredoxin-like"/>
    <property type="match status" value="1"/>
</dbReference>
<evidence type="ECO:0000313" key="2">
    <source>
        <dbReference type="EMBL" id="TYR32544.1"/>
    </source>
</evidence>
<dbReference type="CDD" id="cd02966">
    <property type="entry name" value="TlpA_like_family"/>
    <property type="match status" value="1"/>
</dbReference>
<organism evidence="2 3">
    <name type="scientific">Sphingobacterium phlebotomi</name>
    <dbReference type="NCBI Taxonomy" id="2605433"/>
    <lineage>
        <taxon>Bacteria</taxon>
        <taxon>Pseudomonadati</taxon>
        <taxon>Bacteroidota</taxon>
        <taxon>Sphingobacteriia</taxon>
        <taxon>Sphingobacteriales</taxon>
        <taxon>Sphingobacteriaceae</taxon>
        <taxon>Sphingobacterium</taxon>
    </lineage>
</organism>
<dbReference type="InterPro" id="IPR050553">
    <property type="entry name" value="Thioredoxin_ResA/DsbE_sf"/>
</dbReference>
<dbReference type="InterPro" id="IPR000866">
    <property type="entry name" value="AhpC/TSA"/>
</dbReference>
<keyword evidence="3" id="KW-1185">Reference proteome</keyword>
<dbReference type="AlphaFoldDB" id="A0A5D4GWN1"/>
<dbReference type="InterPro" id="IPR036249">
    <property type="entry name" value="Thioredoxin-like_sf"/>
</dbReference>
<feature type="domain" description="Alkyl hydroperoxide reductase subunit C/ Thiol specific antioxidant" evidence="1">
    <location>
        <begin position="2"/>
        <end position="63"/>
    </location>
</feature>
<dbReference type="Gene3D" id="3.40.30.10">
    <property type="entry name" value="Glutaredoxin"/>
    <property type="match status" value="1"/>
</dbReference>
<reference evidence="2 3" key="1">
    <citation type="submission" date="2019-08" db="EMBL/GenBank/DDBJ databases">
        <title>Phlebobacter frassis gen. nov. sp. nov., a new member of family Sphingobacteriaceae isolated from sand fly rearing media.</title>
        <authorList>
            <person name="Kakumanu M.L."/>
            <person name="Marayati B.F."/>
            <person name="Wada-Katsumata A."/>
            <person name="Wasserberg G."/>
            <person name="Schal C."/>
            <person name="Apperson C.S."/>
            <person name="Ponnusamy L."/>
        </authorList>
    </citation>
    <scope>NUCLEOTIDE SEQUENCE [LARGE SCALE GENOMIC DNA]</scope>
    <source>
        <strain evidence="2 3">SSI9</strain>
    </source>
</reference>
<dbReference type="PANTHER" id="PTHR42852:SF17">
    <property type="entry name" value="THIOREDOXIN-LIKE PROTEIN HI_1115"/>
    <property type="match status" value="1"/>
</dbReference>
<dbReference type="Proteomes" id="UP000322362">
    <property type="component" value="Unassembled WGS sequence"/>
</dbReference>
<dbReference type="Pfam" id="PF00578">
    <property type="entry name" value="AhpC-TSA"/>
    <property type="match status" value="1"/>
</dbReference>
<accession>A0A5D4GWN1</accession>
<proteinExistence type="predicted"/>
<evidence type="ECO:0000313" key="3">
    <source>
        <dbReference type="Proteomes" id="UP000322362"/>
    </source>
</evidence>
<dbReference type="PANTHER" id="PTHR42852">
    <property type="entry name" value="THIOL:DISULFIDE INTERCHANGE PROTEIN DSBE"/>
    <property type="match status" value="1"/>
</dbReference>
<name>A0A5D4GWN1_9SPHI</name>
<gene>
    <name evidence="2" type="ORF">FXV77_19115</name>
</gene>
<comment type="caution">
    <text evidence="2">The sequence shown here is derived from an EMBL/GenBank/DDBJ whole genome shotgun (WGS) entry which is preliminary data.</text>
</comment>
<dbReference type="RefSeq" id="WP_148920848.1">
    <property type="nucleotide sequence ID" value="NZ_VTAV01000019.1"/>
</dbReference>
<dbReference type="GO" id="GO:0016209">
    <property type="term" value="F:antioxidant activity"/>
    <property type="evidence" value="ECO:0007669"/>
    <property type="project" value="InterPro"/>
</dbReference>
<dbReference type="GO" id="GO:0016491">
    <property type="term" value="F:oxidoreductase activity"/>
    <property type="evidence" value="ECO:0007669"/>
    <property type="project" value="InterPro"/>
</dbReference>